<dbReference type="SUPFAM" id="SSF53756">
    <property type="entry name" value="UDP-Glycosyltransferase/glycogen phosphorylase"/>
    <property type="match status" value="1"/>
</dbReference>
<evidence type="ECO:0000259" key="2">
    <source>
        <dbReference type="Pfam" id="PF00534"/>
    </source>
</evidence>
<dbReference type="RefSeq" id="WP_111943926.1">
    <property type="nucleotide sequence ID" value="NZ_BAAACJ010000024.1"/>
</dbReference>
<dbReference type="Proteomes" id="UP001224418">
    <property type="component" value="Unassembled WGS sequence"/>
</dbReference>
<protein>
    <submittedName>
        <fullName evidence="4">Glycosyltransferase involved in cell wall biosynthesis</fullName>
    </submittedName>
</protein>
<name>A0ABU0JMR3_HATLI</name>
<dbReference type="CDD" id="cd03809">
    <property type="entry name" value="GT4_MtfB-like"/>
    <property type="match status" value="1"/>
</dbReference>
<gene>
    <name evidence="4" type="ORF">QOZ93_000067</name>
</gene>
<evidence type="ECO:0000259" key="3">
    <source>
        <dbReference type="Pfam" id="PF13439"/>
    </source>
</evidence>
<organism evidence="4 5">
    <name type="scientific">Hathewaya limosa</name>
    <name type="common">Clostridium limosum</name>
    <dbReference type="NCBI Taxonomy" id="1536"/>
    <lineage>
        <taxon>Bacteria</taxon>
        <taxon>Bacillati</taxon>
        <taxon>Bacillota</taxon>
        <taxon>Clostridia</taxon>
        <taxon>Eubacteriales</taxon>
        <taxon>Clostridiaceae</taxon>
        <taxon>Hathewaya</taxon>
    </lineage>
</organism>
<evidence type="ECO:0000313" key="4">
    <source>
        <dbReference type="EMBL" id="MDQ0478366.1"/>
    </source>
</evidence>
<keyword evidence="5" id="KW-1185">Reference proteome</keyword>
<dbReference type="PANTHER" id="PTHR46401:SF2">
    <property type="entry name" value="GLYCOSYLTRANSFERASE WBBK-RELATED"/>
    <property type="match status" value="1"/>
</dbReference>
<dbReference type="InterPro" id="IPR028098">
    <property type="entry name" value="Glyco_trans_4-like_N"/>
</dbReference>
<dbReference type="Pfam" id="PF00534">
    <property type="entry name" value="Glycos_transf_1"/>
    <property type="match status" value="1"/>
</dbReference>
<feature type="domain" description="Glycosyltransferase subfamily 4-like N-terminal" evidence="3">
    <location>
        <begin position="17"/>
        <end position="166"/>
    </location>
</feature>
<dbReference type="InterPro" id="IPR001296">
    <property type="entry name" value="Glyco_trans_1"/>
</dbReference>
<dbReference type="Pfam" id="PF13439">
    <property type="entry name" value="Glyco_transf_4"/>
    <property type="match status" value="1"/>
</dbReference>
<dbReference type="Gene3D" id="3.40.50.2000">
    <property type="entry name" value="Glycogen Phosphorylase B"/>
    <property type="match status" value="2"/>
</dbReference>
<reference evidence="4 5" key="1">
    <citation type="submission" date="2023-07" db="EMBL/GenBank/DDBJ databases">
        <title>Genomic Encyclopedia of Type Strains, Phase IV (KMG-IV): sequencing the most valuable type-strain genomes for metagenomic binning, comparative biology and taxonomic classification.</title>
        <authorList>
            <person name="Goeker M."/>
        </authorList>
    </citation>
    <scope>NUCLEOTIDE SEQUENCE [LARGE SCALE GENOMIC DNA]</scope>
    <source>
        <strain evidence="4 5">DSM 1400</strain>
    </source>
</reference>
<comment type="caution">
    <text evidence="4">The sequence shown here is derived from an EMBL/GenBank/DDBJ whole genome shotgun (WGS) entry which is preliminary data.</text>
</comment>
<accession>A0ABU0JMR3</accession>
<proteinExistence type="predicted"/>
<evidence type="ECO:0000313" key="5">
    <source>
        <dbReference type="Proteomes" id="UP001224418"/>
    </source>
</evidence>
<feature type="domain" description="Glycosyl transferase family 1" evidence="2">
    <location>
        <begin position="186"/>
        <end position="343"/>
    </location>
</feature>
<dbReference type="PANTHER" id="PTHR46401">
    <property type="entry name" value="GLYCOSYLTRANSFERASE WBBK-RELATED"/>
    <property type="match status" value="1"/>
</dbReference>
<dbReference type="EMBL" id="JAUSWN010000001">
    <property type="protein sequence ID" value="MDQ0478366.1"/>
    <property type="molecule type" value="Genomic_DNA"/>
</dbReference>
<sequence>MKIGIDGRAAKWYRGTGIGTYTYELINFLGKTPNNFNYYVHLPENITFPSYNNIEYISTTENTKNNFWDEVKIPNNIDNLNLDLYHIPQNGIGLPINKDCSYIITLHDIIPCKLPETVSNKFLSIFNKYIPKIISNSKAIITVSEFSKKDISKTFNYNPENIFVTPLASENIYRPLDKNLSKQLIKENYGINDDFILYVGGFSPRKNILGIIEAFSLFKENYKKNIKLVIAGMKGFSYEIYKNKVNELSLDNSVIFPGFISMEFMPYLYNACELFVYPSLYEGFGLPPIEAMSCGVPVIASNITSIPEVVGNSAMLINPRDIVELSQAMLEILNNIELKNTLISLGLKRSSQLTWQNTVKNTIDAYKSIL</sequence>
<keyword evidence="1" id="KW-0808">Transferase</keyword>
<evidence type="ECO:0000256" key="1">
    <source>
        <dbReference type="ARBA" id="ARBA00022679"/>
    </source>
</evidence>